<evidence type="ECO:0000313" key="5">
    <source>
        <dbReference type="EMBL" id="WOH10124.1"/>
    </source>
</evidence>
<evidence type="ECO:0000256" key="3">
    <source>
        <dbReference type="SAM" id="Coils"/>
    </source>
</evidence>
<accession>A0AAF0XN97</accession>
<comment type="similarity">
    <text evidence="1">Belongs to the FPP family.</text>
</comment>
<dbReference type="AlphaFoldDB" id="A0AAF0XN97"/>
<feature type="coiled-coil region" evidence="3">
    <location>
        <begin position="321"/>
        <end position="348"/>
    </location>
</feature>
<feature type="coiled-coil region" evidence="3">
    <location>
        <begin position="32"/>
        <end position="103"/>
    </location>
</feature>
<dbReference type="Proteomes" id="UP000077755">
    <property type="component" value="Chromosome 7"/>
</dbReference>
<feature type="coiled-coil region" evidence="3">
    <location>
        <begin position="855"/>
        <end position="889"/>
    </location>
</feature>
<evidence type="ECO:0000256" key="1">
    <source>
        <dbReference type="ARBA" id="ARBA00005921"/>
    </source>
</evidence>
<protein>
    <recommendedName>
        <fullName evidence="7">Filament-like plant protein 7</fullName>
    </recommendedName>
</protein>
<evidence type="ECO:0000313" key="6">
    <source>
        <dbReference type="Proteomes" id="UP000077755"/>
    </source>
</evidence>
<proteinExistence type="inferred from homology"/>
<evidence type="ECO:0008006" key="7">
    <source>
        <dbReference type="Google" id="ProtNLM"/>
    </source>
</evidence>
<reference evidence="5" key="2">
    <citation type="submission" date="2022-03" db="EMBL/GenBank/DDBJ databases">
        <title>Draft title - Genomic analysis of global carrot germplasm unveils the trajectory of domestication and the origin of high carotenoid orange carrot.</title>
        <authorList>
            <person name="Iorizzo M."/>
            <person name="Ellison S."/>
            <person name="Senalik D."/>
            <person name="Macko-Podgorni A."/>
            <person name="Grzebelus D."/>
            <person name="Bostan H."/>
            <person name="Rolling W."/>
            <person name="Curaba J."/>
            <person name="Simon P."/>
        </authorList>
    </citation>
    <scope>NUCLEOTIDE SEQUENCE</scope>
    <source>
        <tissue evidence="5">Leaf</tissue>
    </source>
</reference>
<keyword evidence="2 3" id="KW-0175">Coiled coil</keyword>
<evidence type="ECO:0000256" key="4">
    <source>
        <dbReference type="SAM" id="MobiDB-lite"/>
    </source>
</evidence>
<feature type="compositionally biased region" description="Polar residues" evidence="4">
    <location>
        <begin position="15"/>
        <end position="32"/>
    </location>
</feature>
<dbReference type="EMBL" id="CP093349">
    <property type="protein sequence ID" value="WOH10124.1"/>
    <property type="molecule type" value="Genomic_DNA"/>
</dbReference>
<dbReference type="InterPro" id="IPR008587">
    <property type="entry name" value="FPP_plant"/>
</dbReference>
<organism evidence="5 6">
    <name type="scientific">Daucus carota subsp. sativus</name>
    <name type="common">Carrot</name>
    <dbReference type="NCBI Taxonomy" id="79200"/>
    <lineage>
        <taxon>Eukaryota</taxon>
        <taxon>Viridiplantae</taxon>
        <taxon>Streptophyta</taxon>
        <taxon>Embryophyta</taxon>
        <taxon>Tracheophyta</taxon>
        <taxon>Spermatophyta</taxon>
        <taxon>Magnoliopsida</taxon>
        <taxon>eudicotyledons</taxon>
        <taxon>Gunneridae</taxon>
        <taxon>Pentapetalae</taxon>
        <taxon>asterids</taxon>
        <taxon>campanulids</taxon>
        <taxon>Apiales</taxon>
        <taxon>Apiaceae</taxon>
        <taxon>Apioideae</taxon>
        <taxon>Scandiceae</taxon>
        <taxon>Daucinae</taxon>
        <taxon>Daucus</taxon>
        <taxon>Daucus sect. Daucus</taxon>
    </lineage>
</organism>
<dbReference type="Pfam" id="PF05911">
    <property type="entry name" value="FPP"/>
    <property type="match status" value="1"/>
</dbReference>
<feature type="region of interest" description="Disordered" evidence="4">
    <location>
        <begin position="1"/>
        <end position="32"/>
    </location>
</feature>
<feature type="coiled-coil region" evidence="3">
    <location>
        <begin position="799"/>
        <end position="826"/>
    </location>
</feature>
<gene>
    <name evidence="5" type="ORF">DCAR_0729586</name>
</gene>
<sequence>MDNKTWSWKRKSAEKTNTGSNEQKNSLTGNREQTLLNDREELQKELTTLNEKLSFVLIECNRKDELAKHQTEAAKEAIAGREKAEAEARLLKQEAEKAIKQRLACEDRLVSMDASLKECMQQLRFVREEQEKRIYDAIMKTSREYEEMIIVLEERLAETSQRVTMLVSQNTQLSKALIAEEKVIKDLQECRAWSDANSSTLMTKLECIEKENASLKYELRVVERELDIRNEEKEFNRRTAEVTHKKHLESAKKIVKLESECQRLRLLVRKRLPGPAALAKMKFEVDMLSKDPAETRSRKSTASTFSMDWAVNGPDTPTKRINFLAKQLSEVKEENKTLKEALIAQTNNLQLSNDIFDSSTSKFSEVEAQLDESAEDLTVMGLIGNVPPMHELSVASMPDMDSDGKLSSVESVASGFISKMEPLSNCKREAPSSLVVDSGISLMDDFVEMEKLAVVTTDKSFGSSHVTPDEVTKDGGPFVAVSSGCISEATGIEIVPTDPSCDPSVFEKVIKSGKTSIYSPVWVDDIVKVVLEQSCVNQKSPDAILEVIKVALARSNPSEPCGSVGKSLSYGDAIGSNSVELPDKSFINMHSADRLFVDNIAFTDKSNQQSQLDLSESVRKIIKLVEGSTFASSRHNTADILNVVADCSNSSKVSETPTGYMVRVFQWKESDLSAVLQKFVQICNGILNGNTDVQNFIEELTSSLEWIMNHCFSIQDVSSMRDAIKEHFDWDGSQSENDMEDEMISHFPKAHNLHAPVASDWKCRDNILHMEDDLSITNFREESRFQSNVSTKESLRIQSLESEKAIASLQVELEDLRQSKKYIEDQFRILKSVVEDLDTQLTAARGETSECREKLSLLEDELDNKNMVCEELEASCLDLQLQLESMKQNETLRYDQNFEERQLQNDLEITSASEKLAECQETILNLGRQLKAMGSPADASKVTVASNAMTTIGCKKKNSKRTSLLDKLLAEDSAGRRYPESPIVKEVLCTPNSPTVVDSTSGPTFALKHTIKSSDTSLKTNNIRHQDVEAAGNNSFAIIRSKDISSRGLWKNMLWKLKKSHSKKGPSEMLQNTRT</sequence>
<dbReference type="PANTHER" id="PTHR31580">
    <property type="entry name" value="FILAMENT-LIKE PLANT PROTEIN 4"/>
    <property type="match status" value="1"/>
</dbReference>
<keyword evidence="6" id="KW-1185">Reference proteome</keyword>
<name>A0AAF0XN97_DAUCS</name>
<evidence type="ECO:0000256" key="2">
    <source>
        <dbReference type="ARBA" id="ARBA00023054"/>
    </source>
</evidence>
<dbReference type="PANTHER" id="PTHR31580:SF22">
    <property type="entry name" value="FILAMENT-LIKE PLANT PROTEIN 7"/>
    <property type="match status" value="1"/>
</dbReference>
<reference evidence="5" key="1">
    <citation type="journal article" date="2016" name="Nat. Genet.">
        <title>A high-quality carrot genome assembly provides new insights into carotenoid accumulation and asterid genome evolution.</title>
        <authorList>
            <person name="Iorizzo M."/>
            <person name="Ellison S."/>
            <person name="Senalik D."/>
            <person name="Zeng P."/>
            <person name="Satapoomin P."/>
            <person name="Huang J."/>
            <person name="Bowman M."/>
            <person name="Iovene M."/>
            <person name="Sanseverino W."/>
            <person name="Cavagnaro P."/>
            <person name="Yildiz M."/>
            <person name="Macko-Podgorni A."/>
            <person name="Moranska E."/>
            <person name="Grzebelus E."/>
            <person name="Grzebelus D."/>
            <person name="Ashrafi H."/>
            <person name="Zheng Z."/>
            <person name="Cheng S."/>
            <person name="Spooner D."/>
            <person name="Van Deynze A."/>
            <person name="Simon P."/>
        </authorList>
    </citation>
    <scope>NUCLEOTIDE SEQUENCE</scope>
    <source>
        <tissue evidence="5">Leaf</tissue>
    </source>
</reference>